<dbReference type="Proteomes" id="UP000246114">
    <property type="component" value="Unassembled WGS sequence"/>
</dbReference>
<dbReference type="EMBL" id="QAMZ01000043">
    <property type="protein sequence ID" value="PWL52932.1"/>
    <property type="molecule type" value="Genomic_DNA"/>
</dbReference>
<accession>A0A316M7I2</accession>
<protein>
    <submittedName>
        <fullName evidence="2">Uncharacterized protein</fullName>
    </submittedName>
</protein>
<reference evidence="2 3" key="1">
    <citation type="submission" date="2018-03" db="EMBL/GenBank/DDBJ databases">
        <title>The uncultured portion of the human microbiome is neutrally assembled.</title>
        <authorList>
            <person name="Jeraldo P."/>
            <person name="Boardman L."/>
            <person name="White B.A."/>
            <person name="Nelson H."/>
            <person name="Goldenfeld N."/>
            <person name="Chia N."/>
        </authorList>
    </citation>
    <scope>NUCLEOTIDE SEQUENCE [LARGE SCALE GENOMIC DNA]</scope>
    <source>
        <strain evidence="2">CIM:MAG 903</strain>
    </source>
</reference>
<name>A0A316M7I2_9CLOT</name>
<evidence type="ECO:0000313" key="1">
    <source>
        <dbReference type="EMBL" id="PWL52932.1"/>
    </source>
</evidence>
<organism evidence="2 3">
    <name type="scientific">Clostridium cadaveris</name>
    <dbReference type="NCBI Taxonomy" id="1529"/>
    <lineage>
        <taxon>Bacteria</taxon>
        <taxon>Bacillati</taxon>
        <taxon>Bacillota</taxon>
        <taxon>Clostridia</taxon>
        <taxon>Eubacteriales</taxon>
        <taxon>Clostridiaceae</taxon>
        <taxon>Clostridium</taxon>
    </lineage>
</organism>
<proteinExistence type="predicted"/>
<gene>
    <name evidence="2" type="ORF">DBY38_04360</name>
    <name evidence="1" type="ORF">DBY38_08615</name>
</gene>
<evidence type="ECO:0000313" key="2">
    <source>
        <dbReference type="EMBL" id="PWL54366.1"/>
    </source>
</evidence>
<dbReference type="AlphaFoldDB" id="A0A316M7I2"/>
<sequence length="144" mass="16865">MERYIRLDVKGTWRGIEHRSHFAAYDYTEDERDLENGVSCYKADADGVKSLYDYARNHMSITTGEGMQLTVFEGQHSGIGSDYEELAWCTKTISETDAEIWFDKMYEAEEKLNGDYYNEELDDYEDEISEEEYEELIMKATGLR</sequence>
<evidence type="ECO:0000313" key="3">
    <source>
        <dbReference type="Proteomes" id="UP000246114"/>
    </source>
</evidence>
<dbReference type="EMBL" id="QAMZ01000023">
    <property type="protein sequence ID" value="PWL54366.1"/>
    <property type="molecule type" value="Genomic_DNA"/>
</dbReference>
<comment type="caution">
    <text evidence="2">The sequence shown here is derived from an EMBL/GenBank/DDBJ whole genome shotgun (WGS) entry which is preliminary data.</text>
</comment>